<proteinExistence type="predicted"/>
<accession>A0A4Y7TXB3</accession>
<organism evidence="1 2">
    <name type="scientific">Coprinellus micaceus</name>
    <name type="common">Glistening ink-cap mushroom</name>
    <name type="synonym">Coprinus micaceus</name>
    <dbReference type="NCBI Taxonomy" id="71717"/>
    <lineage>
        <taxon>Eukaryota</taxon>
        <taxon>Fungi</taxon>
        <taxon>Dikarya</taxon>
        <taxon>Basidiomycota</taxon>
        <taxon>Agaricomycotina</taxon>
        <taxon>Agaricomycetes</taxon>
        <taxon>Agaricomycetidae</taxon>
        <taxon>Agaricales</taxon>
        <taxon>Agaricineae</taxon>
        <taxon>Psathyrellaceae</taxon>
        <taxon>Coprinellus</taxon>
    </lineage>
</organism>
<dbReference type="AlphaFoldDB" id="A0A4Y7TXB3"/>
<reference evidence="1 2" key="1">
    <citation type="journal article" date="2019" name="Nat. Ecol. Evol.">
        <title>Megaphylogeny resolves global patterns of mushroom evolution.</title>
        <authorList>
            <person name="Varga T."/>
            <person name="Krizsan K."/>
            <person name="Foldi C."/>
            <person name="Dima B."/>
            <person name="Sanchez-Garcia M."/>
            <person name="Sanchez-Ramirez S."/>
            <person name="Szollosi G.J."/>
            <person name="Szarkandi J.G."/>
            <person name="Papp V."/>
            <person name="Albert L."/>
            <person name="Andreopoulos W."/>
            <person name="Angelini C."/>
            <person name="Antonin V."/>
            <person name="Barry K.W."/>
            <person name="Bougher N.L."/>
            <person name="Buchanan P."/>
            <person name="Buyck B."/>
            <person name="Bense V."/>
            <person name="Catcheside P."/>
            <person name="Chovatia M."/>
            <person name="Cooper J."/>
            <person name="Damon W."/>
            <person name="Desjardin D."/>
            <person name="Finy P."/>
            <person name="Geml J."/>
            <person name="Haridas S."/>
            <person name="Hughes K."/>
            <person name="Justo A."/>
            <person name="Karasinski D."/>
            <person name="Kautmanova I."/>
            <person name="Kiss B."/>
            <person name="Kocsube S."/>
            <person name="Kotiranta H."/>
            <person name="LaButti K.M."/>
            <person name="Lechner B.E."/>
            <person name="Liimatainen K."/>
            <person name="Lipzen A."/>
            <person name="Lukacs Z."/>
            <person name="Mihaltcheva S."/>
            <person name="Morgado L.N."/>
            <person name="Niskanen T."/>
            <person name="Noordeloos M.E."/>
            <person name="Ohm R.A."/>
            <person name="Ortiz-Santana B."/>
            <person name="Ovrebo C."/>
            <person name="Racz N."/>
            <person name="Riley R."/>
            <person name="Savchenko A."/>
            <person name="Shiryaev A."/>
            <person name="Soop K."/>
            <person name="Spirin V."/>
            <person name="Szebenyi C."/>
            <person name="Tomsovsky M."/>
            <person name="Tulloss R.E."/>
            <person name="Uehling J."/>
            <person name="Grigoriev I.V."/>
            <person name="Vagvolgyi C."/>
            <person name="Papp T."/>
            <person name="Martin F.M."/>
            <person name="Miettinen O."/>
            <person name="Hibbett D.S."/>
            <person name="Nagy L.G."/>
        </authorList>
    </citation>
    <scope>NUCLEOTIDE SEQUENCE [LARGE SCALE GENOMIC DNA]</scope>
    <source>
        <strain evidence="1 2">FP101781</strain>
    </source>
</reference>
<evidence type="ECO:0000313" key="2">
    <source>
        <dbReference type="Proteomes" id="UP000298030"/>
    </source>
</evidence>
<dbReference type="EMBL" id="QPFP01000003">
    <property type="protein sequence ID" value="TEB38468.1"/>
    <property type="molecule type" value="Genomic_DNA"/>
</dbReference>
<gene>
    <name evidence="1" type="ORF">FA13DRAFT_752789</name>
</gene>
<comment type="caution">
    <text evidence="1">The sequence shown here is derived from an EMBL/GenBank/DDBJ whole genome shotgun (WGS) entry which is preliminary data.</text>
</comment>
<name>A0A4Y7TXB3_COPMI</name>
<dbReference type="Proteomes" id="UP000298030">
    <property type="component" value="Unassembled WGS sequence"/>
</dbReference>
<dbReference type="OrthoDB" id="3259136at2759"/>
<evidence type="ECO:0000313" key="1">
    <source>
        <dbReference type="EMBL" id="TEB38468.1"/>
    </source>
</evidence>
<protein>
    <recommendedName>
        <fullName evidence="3">F-box domain-containing protein</fullName>
    </recommendedName>
</protein>
<keyword evidence="2" id="KW-1185">Reference proteome</keyword>
<evidence type="ECO:0008006" key="3">
    <source>
        <dbReference type="Google" id="ProtNLM"/>
    </source>
</evidence>
<sequence length="312" mass="34906">MTCSVTATQVLHGHESGRPRSLSLALVGKQAQGLPATHSFLQRLPSELITSIVELALLSVKPIVLATVSKATHEHVNRVLYRTIVLSSVASTRNLSRTSLSSPHLLLLVKKLVLLYDSLPNQQVGGIVRACKNLHTLRLPHLISAHGLDRHMHLEEIAIHSFADLRVNKEVPLGSPSALRRLRLGEPSEFGWVSPREMLAGFGNPEALTQLQLSRKAGANEDNDRAFRDEVVEILGEYRELKVVVVSIYQGHAWESAGSSVMKESYMWKIIEEVREVDKRVVIIEGQRGEWEKEDQDFQHGDGVDSRFWARF</sequence>